<evidence type="ECO:0000313" key="1">
    <source>
        <dbReference type="EMBL" id="PWN39585.1"/>
    </source>
</evidence>
<dbReference type="Proteomes" id="UP000245783">
    <property type="component" value="Unassembled WGS sequence"/>
</dbReference>
<sequence>MDGKGWKLPTWCKPLLWREERCVQRNALADDSLFSICPVHRISQTSSPMQRTQSCCKSSKTPSCLMTYLTASIALPLSSRSHCATTRASPTADSPPPWLASSCERTRIDCDASAFGLQRSLCCCWSCCALCCTAGNSCTRARARGAKVAAGLCDDFELRRSRVPGSN</sequence>
<dbReference type="GeneID" id="37032462"/>
<keyword evidence="2" id="KW-1185">Reference proteome</keyword>
<accession>A0A316VVW6</accession>
<organism evidence="1 2">
    <name type="scientific">Ceraceosorus guamensis</name>
    <dbReference type="NCBI Taxonomy" id="1522189"/>
    <lineage>
        <taxon>Eukaryota</taxon>
        <taxon>Fungi</taxon>
        <taxon>Dikarya</taxon>
        <taxon>Basidiomycota</taxon>
        <taxon>Ustilaginomycotina</taxon>
        <taxon>Exobasidiomycetes</taxon>
        <taxon>Ceraceosorales</taxon>
        <taxon>Ceraceosoraceae</taxon>
        <taxon>Ceraceosorus</taxon>
    </lineage>
</organism>
<name>A0A316VVW6_9BASI</name>
<dbReference type="EMBL" id="KZ819457">
    <property type="protein sequence ID" value="PWN39585.1"/>
    <property type="molecule type" value="Genomic_DNA"/>
</dbReference>
<proteinExistence type="predicted"/>
<dbReference type="InParanoid" id="A0A316VVW6"/>
<dbReference type="AlphaFoldDB" id="A0A316VVW6"/>
<reference evidence="1 2" key="1">
    <citation type="journal article" date="2018" name="Mol. Biol. Evol.">
        <title>Broad Genomic Sampling Reveals a Smut Pathogenic Ancestry of the Fungal Clade Ustilaginomycotina.</title>
        <authorList>
            <person name="Kijpornyongpan T."/>
            <person name="Mondo S.J."/>
            <person name="Barry K."/>
            <person name="Sandor L."/>
            <person name="Lee J."/>
            <person name="Lipzen A."/>
            <person name="Pangilinan J."/>
            <person name="LaButti K."/>
            <person name="Hainaut M."/>
            <person name="Henrissat B."/>
            <person name="Grigoriev I.V."/>
            <person name="Spatafora J.W."/>
            <person name="Aime M.C."/>
        </authorList>
    </citation>
    <scope>NUCLEOTIDE SEQUENCE [LARGE SCALE GENOMIC DNA]</scope>
    <source>
        <strain evidence="1 2">MCA 4658</strain>
    </source>
</reference>
<evidence type="ECO:0000313" key="2">
    <source>
        <dbReference type="Proteomes" id="UP000245783"/>
    </source>
</evidence>
<dbReference type="RefSeq" id="XP_025366745.1">
    <property type="nucleotide sequence ID" value="XM_025510592.1"/>
</dbReference>
<protein>
    <submittedName>
        <fullName evidence="1">Uncharacterized protein</fullName>
    </submittedName>
</protein>
<gene>
    <name evidence="1" type="ORF">IE81DRAFT_16744</name>
</gene>